<dbReference type="Gene3D" id="1.10.340.30">
    <property type="entry name" value="Hypothetical protein, domain 2"/>
    <property type="match status" value="1"/>
</dbReference>
<evidence type="ECO:0000313" key="2">
    <source>
        <dbReference type="Proteomes" id="UP000279422"/>
    </source>
</evidence>
<dbReference type="SUPFAM" id="SSF48150">
    <property type="entry name" value="DNA-glycosylase"/>
    <property type="match status" value="1"/>
</dbReference>
<reference evidence="1 2" key="1">
    <citation type="submission" date="2018-06" db="EMBL/GenBank/DDBJ databases">
        <title>Extensive metabolic versatility and redundancy in microbially diverse, dynamic hydrothermal sediments.</title>
        <authorList>
            <person name="Dombrowski N."/>
            <person name="Teske A."/>
            <person name="Baker B.J."/>
        </authorList>
    </citation>
    <scope>NUCLEOTIDE SEQUENCE [LARGE SCALE GENOMIC DNA]</scope>
    <source>
        <strain evidence="1">B47_G16</strain>
    </source>
</reference>
<dbReference type="InterPro" id="IPR011257">
    <property type="entry name" value="DNA_glycosylase"/>
</dbReference>
<evidence type="ECO:0008006" key="3">
    <source>
        <dbReference type="Google" id="ProtNLM"/>
    </source>
</evidence>
<sequence length="235" mass="27033">MKKKRKIISLLIDEFGTPYSELLGIKLSSKESDEIFKWFLASILFGARISESIAIKTYKEFEREKVLSPEKIMDTGWDGLVKILDEGGYVRYDFKTATKLLEIAGNLIKKYRGDLNLLHSKAKDARDLEKKLINLGKGVGQVTVAIFLRELRDLWERADPLPTALTIEAANALGFTKENNGEKVLQDLKSVWNKFKIGEKSFTQFETALLRLGKDWCRKRKCQKCFFSSYCQKQF</sequence>
<comment type="caution">
    <text evidence="1">The sequence shown here is derived from an EMBL/GenBank/DDBJ whole genome shotgun (WGS) entry which is preliminary data.</text>
</comment>
<evidence type="ECO:0000313" key="1">
    <source>
        <dbReference type="EMBL" id="RLE09928.1"/>
    </source>
</evidence>
<name>A0A497E4P6_UNCAE</name>
<organism evidence="1 2">
    <name type="scientific">Aerophobetes bacterium</name>
    <dbReference type="NCBI Taxonomy" id="2030807"/>
    <lineage>
        <taxon>Bacteria</taxon>
        <taxon>Candidatus Aerophobota</taxon>
    </lineage>
</organism>
<accession>A0A497E4P6</accession>
<protein>
    <recommendedName>
        <fullName evidence="3">Endonuclease</fullName>
    </recommendedName>
</protein>
<dbReference type="Gene3D" id="1.10.1670.10">
    <property type="entry name" value="Helix-hairpin-Helix base-excision DNA repair enzymes (C-terminal)"/>
    <property type="match status" value="1"/>
</dbReference>
<dbReference type="GO" id="GO:0003824">
    <property type="term" value="F:catalytic activity"/>
    <property type="evidence" value="ECO:0007669"/>
    <property type="project" value="InterPro"/>
</dbReference>
<dbReference type="EMBL" id="QMPZ01000024">
    <property type="protein sequence ID" value="RLE09928.1"/>
    <property type="molecule type" value="Genomic_DNA"/>
</dbReference>
<dbReference type="InterPro" id="IPR023170">
    <property type="entry name" value="HhH_base_excis_C"/>
</dbReference>
<dbReference type="Proteomes" id="UP000279422">
    <property type="component" value="Unassembled WGS sequence"/>
</dbReference>
<dbReference type="GO" id="GO:0006281">
    <property type="term" value="P:DNA repair"/>
    <property type="evidence" value="ECO:0007669"/>
    <property type="project" value="InterPro"/>
</dbReference>
<gene>
    <name evidence="1" type="ORF">DRJ00_03035</name>
</gene>
<proteinExistence type="predicted"/>
<dbReference type="AlphaFoldDB" id="A0A497E4P6"/>